<keyword evidence="7 8" id="KW-0472">Membrane</keyword>
<dbReference type="PANTHER" id="PTHR30472:SF25">
    <property type="entry name" value="ABC TRANSPORTER PERMEASE PROTEIN MJ0876-RELATED"/>
    <property type="match status" value="1"/>
</dbReference>
<dbReference type="Gene3D" id="1.10.3470.10">
    <property type="entry name" value="ABC transporter involved in vitamin B12 uptake, BtuC"/>
    <property type="match status" value="1"/>
</dbReference>
<feature type="transmembrane region" description="Helical" evidence="8">
    <location>
        <begin position="290"/>
        <end position="309"/>
    </location>
</feature>
<sequence>MPDFGKRFAIPILILALFLVSLVFLGTGAVQIPLKTTIKILFSQLPGTQEGFSDVPPTFREIIWFIRLPRLVLAMVVGVCLAVAGTIFQGLFRNPMADPYVIGASSGAALGATASMVLAVSWTWMGLGSVPLAAFLGALVTVIVVYNLARVGNVIPVQNLLLAGIAVSAFLSSLVSLLMYFSDDRLHAVVYWLMGGLSGRSWDYVMWSLPYLVVGVGLAIYCARDLNVMLLGEEAAEHLGVEVETSKRILLVAASVLTAIAVAASGIIGFVGLIVPHVVRILIGPDHWKLIPAAGVAGAILVVLADLAARTLLAPVEIPLGVVTSLFGAPFFIYLLRRHRRTYFS</sequence>
<accession>D7CND7</accession>
<evidence type="ECO:0000313" key="9">
    <source>
        <dbReference type="EMBL" id="ADI02222.1"/>
    </source>
</evidence>
<dbReference type="AlphaFoldDB" id="D7CND7"/>
<feature type="transmembrane region" description="Helical" evidence="8">
    <location>
        <begin position="130"/>
        <end position="148"/>
    </location>
</feature>
<keyword evidence="5 8" id="KW-0812">Transmembrane</keyword>
<dbReference type="EMBL" id="CP002048">
    <property type="protein sequence ID" value="ADI02222.1"/>
    <property type="molecule type" value="Genomic_DNA"/>
</dbReference>
<dbReference type="RefSeq" id="WP_013175624.1">
    <property type="nucleotide sequence ID" value="NC_014220.1"/>
</dbReference>
<dbReference type="Pfam" id="PF01032">
    <property type="entry name" value="FecCD"/>
    <property type="match status" value="1"/>
</dbReference>
<reference evidence="10" key="1">
    <citation type="journal article" date="2010" name="Stand. Genomic Sci.">
        <title>Complete genome sequence of Syntrophothermus lipocalidus type strain (TGB-C1T).</title>
        <authorList>
            <consortium name="US DOE Joint Genome Institute (JGI-PGF)"/>
            <person name="Djao O."/>
            <person name="Zhang X."/>
            <person name="Lucas S."/>
            <person name="Lapidus A."/>
            <person name="Glavina Del Rio T."/>
            <person name="Nolan M."/>
            <person name="Tice H."/>
            <person name="Cheng J."/>
            <person name="Han C."/>
            <person name="Tapia R."/>
            <person name="Goodwin L."/>
            <person name="Pitluck S."/>
            <person name="Liolios K."/>
            <person name="Ivanova N."/>
            <person name="Mavromatis K."/>
            <person name="Mikhailova N."/>
            <person name="Ovchinnikova G."/>
            <person name="Pati A."/>
            <person name="Brambilla E."/>
            <person name="Chen A."/>
            <person name="Palaniappan K."/>
            <person name="Land M."/>
            <person name="Hauser L."/>
            <person name="Chang Y."/>
            <person name="Jeffries C."/>
            <person name="Rohde M."/>
            <person name="Sikorski J."/>
            <person name="Spring S."/>
            <person name="Goker M."/>
            <person name="Detter J."/>
            <person name="Woyke T."/>
            <person name="Bristow J."/>
            <person name="Eisen J."/>
            <person name="Markowitz V."/>
            <person name="Hugenholtz P."/>
            <person name="Kyrpides N."/>
            <person name="Klenk H."/>
        </authorList>
    </citation>
    <scope>NUCLEOTIDE SEQUENCE [LARGE SCALE GENOMIC DNA]</scope>
    <source>
        <strain evidence="10">DSM 12680 / TGB-C1</strain>
    </source>
</reference>
<evidence type="ECO:0000313" key="10">
    <source>
        <dbReference type="Proteomes" id="UP000000378"/>
    </source>
</evidence>
<feature type="transmembrane region" description="Helical" evidence="8">
    <location>
        <begin position="316"/>
        <end position="336"/>
    </location>
</feature>
<feature type="transmembrane region" description="Helical" evidence="8">
    <location>
        <begin position="201"/>
        <end position="223"/>
    </location>
</feature>
<dbReference type="InterPro" id="IPR000522">
    <property type="entry name" value="ABC_transptr_permease_BtuC"/>
</dbReference>
<comment type="subcellular location">
    <subcellularLocation>
        <location evidence="1">Cell membrane</location>
        <topology evidence="1">Multi-pass membrane protein</topology>
    </subcellularLocation>
</comment>
<feature type="transmembrane region" description="Helical" evidence="8">
    <location>
        <begin position="12"/>
        <end position="34"/>
    </location>
</feature>
<dbReference type="GO" id="GO:0033214">
    <property type="term" value="P:siderophore-iron import into cell"/>
    <property type="evidence" value="ECO:0007669"/>
    <property type="project" value="TreeGrafter"/>
</dbReference>
<dbReference type="CDD" id="cd06550">
    <property type="entry name" value="TM_ABC_iron-siderophores_like"/>
    <property type="match status" value="1"/>
</dbReference>
<comment type="similarity">
    <text evidence="2">Belongs to the binding-protein-dependent transport system permease family. FecCD subfamily.</text>
</comment>
<evidence type="ECO:0000256" key="2">
    <source>
        <dbReference type="ARBA" id="ARBA00007935"/>
    </source>
</evidence>
<evidence type="ECO:0000256" key="5">
    <source>
        <dbReference type="ARBA" id="ARBA00022692"/>
    </source>
</evidence>
<dbReference type="KEGG" id="slp:Slip_1459"/>
<dbReference type="GO" id="GO:0022857">
    <property type="term" value="F:transmembrane transporter activity"/>
    <property type="evidence" value="ECO:0007669"/>
    <property type="project" value="InterPro"/>
</dbReference>
<dbReference type="OrthoDB" id="9792889at2"/>
<name>D7CND7_SYNLT</name>
<feature type="transmembrane region" description="Helical" evidence="8">
    <location>
        <begin position="249"/>
        <end position="278"/>
    </location>
</feature>
<feature type="transmembrane region" description="Helical" evidence="8">
    <location>
        <begin position="100"/>
        <end position="124"/>
    </location>
</feature>
<evidence type="ECO:0000256" key="7">
    <source>
        <dbReference type="ARBA" id="ARBA00023136"/>
    </source>
</evidence>
<reference evidence="9 10" key="2">
    <citation type="journal article" date="2010" name="Stand. Genomic Sci.">
        <title>Complete genome sequence of Syntrophothermus lipocalidus type strain (TGB-C1).</title>
        <authorList>
            <person name="Djao O.D."/>
            <person name="Zhang X."/>
            <person name="Lucas S."/>
            <person name="Lapidus A."/>
            <person name="Del Rio T.G."/>
            <person name="Nolan M."/>
            <person name="Tice H."/>
            <person name="Cheng J.F."/>
            <person name="Han C."/>
            <person name="Tapia R."/>
            <person name="Goodwin L."/>
            <person name="Pitluck S."/>
            <person name="Liolios K."/>
            <person name="Ivanova N."/>
            <person name="Mavromatis K."/>
            <person name="Mikhailova N."/>
            <person name="Ovchinnikova G."/>
            <person name="Pati A."/>
            <person name="Brambilla E."/>
            <person name="Chen A."/>
            <person name="Palaniappan K."/>
            <person name="Land M."/>
            <person name="Hauser L."/>
            <person name="Chang Y.J."/>
            <person name="Jeffries C.D."/>
            <person name="Rohde M."/>
            <person name="Sikorski J."/>
            <person name="Spring S."/>
            <person name="Goker M."/>
            <person name="Detter J.C."/>
            <person name="Woyke T."/>
            <person name="Bristow J."/>
            <person name="Eisen J.A."/>
            <person name="Markowitz V."/>
            <person name="Hugenholtz P."/>
            <person name="Kyrpides N.C."/>
            <person name="Klenk H.P."/>
        </authorList>
    </citation>
    <scope>NUCLEOTIDE SEQUENCE [LARGE SCALE GENOMIC DNA]</scope>
    <source>
        <strain evidence="10">DSM 12680 / TGB-C1</strain>
    </source>
</reference>
<keyword evidence="4" id="KW-1003">Cell membrane</keyword>
<gene>
    <name evidence="9" type="ordered locus">Slip_1459</name>
</gene>
<keyword evidence="10" id="KW-1185">Reference proteome</keyword>
<evidence type="ECO:0000256" key="6">
    <source>
        <dbReference type="ARBA" id="ARBA00022989"/>
    </source>
</evidence>
<dbReference type="eggNOG" id="COG0609">
    <property type="taxonomic scope" value="Bacteria"/>
</dbReference>
<dbReference type="FunFam" id="1.10.3470.10:FF:000001">
    <property type="entry name" value="Vitamin B12 ABC transporter permease BtuC"/>
    <property type="match status" value="1"/>
</dbReference>
<dbReference type="HOGENOM" id="CLU_013016_0_3_9"/>
<proteinExistence type="inferred from homology"/>
<dbReference type="InterPro" id="IPR037294">
    <property type="entry name" value="ABC_BtuC-like"/>
</dbReference>
<dbReference type="PANTHER" id="PTHR30472">
    <property type="entry name" value="FERRIC ENTEROBACTIN TRANSPORT SYSTEM PERMEASE PROTEIN"/>
    <property type="match status" value="1"/>
</dbReference>
<dbReference type="SUPFAM" id="SSF81345">
    <property type="entry name" value="ABC transporter involved in vitamin B12 uptake, BtuC"/>
    <property type="match status" value="1"/>
</dbReference>
<evidence type="ECO:0000256" key="3">
    <source>
        <dbReference type="ARBA" id="ARBA00022448"/>
    </source>
</evidence>
<keyword evidence="6 8" id="KW-1133">Transmembrane helix</keyword>
<feature type="transmembrane region" description="Helical" evidence="8">
    <location>
        <begin position="62"/>
        <end position="88"/>
    </location>
</feature>
<feature type="transmembrane region" description="Helical" evidence="8">
    <location>
        <begin position="160"/>
        <end position="181"/>
    </location>
</feature>
<keyword evidence="3" id="KW-0813">Transport</keyword>
<protein>
    <submittedName>
        <fullName evidence="9">Transport system permease protein</fullName>
    </submittedName>
</protein>
<organism evidence="9 10">
    <name type="scientific">Syntrophothermus lipocalidus (strain DSM 12680 / TGB-C1)</name>
    <dbReference type="NCBI Taxonomy" id="643648"/>
    <lineage>
        <taxon>Bacteria</taxon>
        <taxon>Bacillati</taxon>
        <taxon>Bacillota</taxon>
        <taxon>Clostridia</taxon>
        <taxon>Eubacteriales</taxon>
        <taxon>Syntrophomonadaceae</taxon>
        <taxon>Syntrophothermus</taxon>
    </lineage>
</organism>
<dbReference type="Proteomes" id="UP000000378">
    <property type="component" value="Chromosome"/>
</dbReference>
<dbReference type="STRING" id="643648.Slip_1459"/>
<dbReference type="GO" id="GO:0005886">
    <property type="term" value="C:plasma membrane"/>
    <property type="evidence" value="ECO:0007669"/>
    <property type="project" value="UniProtKB-SubCell"/>
</dbReference>
<evidence type="ECO:0000256" key="1">
    <source>
        <dbReference type="ARBA" id="ARBA00004651"/>
    </source>
</evidence>
<evidence type="ECO:0000256" key="8">
    <source>
        <dbReference type="SAM" id="Phobius"/>
    </source>
</evidence>
<evidence type="ECO:0000256" key="4">
    <source>
        <dbReference type="ARBA" id="ARBA00022475"/>
    </source>
</evidence>